<dbReference type="SUPFAM" id="SSF51197">
    <property type="entry name" value="Clavaminate synthase-like"/>
    <property type="match status" value="1"/>
</dbReference>
<organism evidence="2 3">
    <name type="scientific">Oculimacula yallundae</name>
    <dbReference type="NCBI Taxonomy" id="86028"/>
    <lineage>
        <taxon>Eukaryota</taxon>
        <taxon>Fungi</taxon>
        <taxon>Dikarya</taxon>
        <taxon>Ascomycota</taxon>
        <taxon>Pezizomycotina</taxon>
        <taxon>Leotiomycetes</taxon>
        <taxon>Helotiales</taxon>
        <taxon>Ploettnerulaceae</taxon>
        <taxon>Oculimacula</taxon>
    </lineage>
</organism>
<protein>
    <recommendedName>
        <fullName evidence="1">JmjC domain-containing protein</fullName>
    </recommendedName>
</protein>
<keyword evidence="3" id="KW-1185">Reference proteome</keyword>
<evidence type="ECO:0000313" key="3">
    <source>
        <dbReference type="Proteomes" id="UP001595075"/>
    </source>
</evidence>
<accession>A0ABR4CCT7</accession>
<dbReference type="InterPro" id="IPR041667">
    <property type="entry name" value="Cupin_8"/>
</dbReference>
<dbReference type="PANTHER" id="PTHR12461">
    <property type="entry name" value="HYPOXIA-INDUCIBLE FACTOR 1 ALPHA INHIBITOR-RELATED"/>
    <property type="match status" value="1"/>
</dbReference>
<evidence type="ECO:0000259" key="1">
    <source>
        <dbReference type="PROSITE" id="PS51184"/>
    </source>
</evidence>
<dbReference type="EMBL" id="JAZHXI010000010">
    <property type="protein sequence ID" value="KAL2067281.1"/>
    <property type="molecule type" value="Genomic_DNA"/>
</dbReference>
<name>A0ABR4CCT7_9HELO</name>
<dbReference type="Pfam" id="PF13621">
    <property type="entry name" value="Cupin_8"/>
    <property type="match status" value="2"/>
</dbReference>
<dbReference type="PANTHER" id="PTHR12461:SF105">
    <property type="entry name" value="HYPOXIA-INDUCIBLE FACTOR 1-ALPHA INHIBITOR"/>
    <property type="match status" value="1"/>
</dbReference>
<dbReference type="Gene3D" id="2.60.120.650">
    <property type="entry name" value="Cupin"/>
    <property type="match status" value="1"/>
</dbReference>
<gene>
    <name evidence="2" type="ORF">VTL71DRAFT_1705</name>
</gene>
<dbReference type="PROSITE" id="PS51184">
    <property type="entry name" value="JMJC"/>
    <property type="match status" value="1"/>
</dbReference>
<proteinExistence type="predicted"/>
<reference evidence="2 3" key="1">
    <citation type="journal article" date="2024" name="Commun. Biol.">
        <title>Comparative genomic analysis of thermophilic fungi reveals convergent evolutionary adaptations and gene losses.</title>
        <authorList>
            <person name="Steindorff A.S."/>
            <person name="Aguilar-Pontes M.V."/>
            <person name="Robinson A.J."/>
            <person name="Andreopoulos B."/>
            <person name="LaButti K."/>
            <person name="Kuo A."/>
            <person name="Mondo S."/>
            <person name="Riley R."/>
            <person name="Otillar R."/>
            <person name="Haridas S."/>
            <person name="Lipzen A."/>
            <person name="Grimwood J."/>
            <person name="Schmutz J."/>
            <person name="Clum A."/>
            <person name="Reid I.D."/>
            <person name="Moisan M.C."/>
            <person name="Butler G."/>
            <person name="Nguyen T.T.M."/>
            <person name="Dewar K."/>
            <person name="Conant G."/>
            <person name="Drula E."/>
            <person name="Henrissat B."/>
            <person name="Hansel C."/>
            <person name="Singer S."/>
            <person name="Hutchinson M.I."/>
            <person name="de Vries R.P."/>
            <person name="Natvig D.O."/>
            <person name="Powell A.J."/>
            <person name="Tsang A."/>
            <person name="Grigoriev I.V."/>
        </authorList>
    </citation>
    <scope>NUCLEOTIDE SEQUENCE [LARGE SCALE GENOMIC DNA]</scope>
    <source>
        <strain evidence="2 3">CBS 494.80</strain>
    </source>
</reference>
<dbReference type="Proteomes" id="UP001595075">
    <property type="component" value="Unassembled WGS sequence"/>
</dbReference>
<feature type="domain" description="JmjC" evidence="1">
    <location>
        <begin position="181"/>
        <end position="332"/>
    </location>
</feature>
<comment type="caution">
    <text evidence="2">The sequence shown here is derived from an EMBL/GenBank/DDBJ whole genome shotgun (WGS) entry which is preliminary data.</text>
</comment>
<evidence type="ECO:0000313" key="2">
    <source>
        <dbReference type="EMBL" id="KAL2067281.1"/>
    </source>
</evidence>
<sequence>MLRARTLIPRSTQHARRFYSSQNVLPGIPTITGPLNLIDVTEFCAKAFTPEKPLLVAAGDSRKGEDGSRSPCSIPAADKWFVNSSSKSAVSSPEEDRDVILSSEYLAPYSSTLLPYELITPSASDMGVGLNSSLSAILQHYTSSSDGTTFHRFLAPLNLLQISSMAPPRPALYIAQAQLIDLPPALQADVPIPHLVLQAGKGDVYDANLWMGIPPTYTPLHKDPNPNLFVQLASRKRVRLFEPRVGEGIFREVQRSIGRAGNGAIRGNEMMEGPERNRLYEAVWGEGMGGVKEGGFEALIGPGDTLFIPKGWWHSFMSVGSGVTGSVNWWFR</sequence>
<dbReference type="InterPro" id="IPR003347">
    <property type="entry name" value="JmjC_dom"/>
</dbReference>